<dbReference type="RefSeq" id="XP_024687480.1">
    <property type="nucleotide sequence ID" value="XM_024821656.1"/>
</dbReference>
<gene>
    <name evidence="1" type="ORF">P174DRAFT_32608</name>
</gene>
<sequence length="62" mass="7542">MLADYRRLLWISVDRFRQLSFNHYSVRQLERNQPLPRDTTRSFLHDHHVHNKLVCLKALDAL</sequence>
<comment type="caution">
    <text evidence="1">The sequence shown here is derived from an EMBL/GenBank/DDBJ whole genome shotgun (WGS) entry which is preliminary data.</text>
</comment>
<name>A0A2I1CMR1_ASPN1</name>
<reference evidence="2" key="1">
    <citation type="journal article" date="2018" name="Proc. Natl. Acad. Sci. U.S.A.">
        <title>Linking secondary metabolites to gene clusters through genome sequencing of six diverse Aspergillus species.</title>
        <authorList>
            <person name="Kaerboelling I."/>
            <person name="Vesth T.C."/>
            <person name="Frisvad J.C."/>
            <person name="Nybo J.L."/>
            <person name="Theobald S."/>
            <person name="Kuo A."/>
            <person name="Bowyer P."/>
            <person name="Matsuda Y."/>
            <person name="Mondo S."/>
            <person name="Lyhne E.K."/>
            <person name="Kogle M.E."/>
            <person name="Clum A."/>
            <person name="Lipzen A."/>
            <person name="Salamov A."/>
            <person name="Ngan C.Y."/>
            <person name="Daum C."/>
            <person name="Chiniquy J."/>
            <person name="Barry K."/>
            <person name="LaButti K."/>
            <person name="Haridas S."/>
            <person name="Simmons B.A."/>
            <person name="Magnuson J.K."/>
            <person name="Mortensen U.H."/>
            <person name="Larsen T.O."/>
            <person name="Grigoriev I.V."/>
            <person name="Baker S.E."/>
            <person name="Andersen M.R."/>
        </authorList>
    </citation>
    <scope>NUCLEOTIDE SEQUENCE [LARGE SCALE GENOMIC DNA]</scope>
    <source>
        <strain evidence="2">IBT 16806</strain>
    </source>
</reference>
<dbReference type="GeneID" id="36528982"/>
<evidence type="ECO:0000313" key="2">
    <source>
        <dbReference type="Proteomes" id="UP000234474"/>
    </source>
</evidence>
<protein>
    <submittedName>
        <fullName evidence="1">Uncharacterized protein</fullName>
    </submittedName>
</protein>
<evidence type="ECO:0000313" key="1">
    <source>
        <dbReference type="EMBL" id="PKX98885.1"/>
    </source>
</evidence>
<organism evidence="1 2">
    <name type="scientific">Aspergillus novofumigatus (strain IBT 16806)</name>
    <dbReference type="NCBI Taxonomy" id="1392255"/>
    <lineage>
        <taxon>Eukaryota</taxon>
        <taxon>Fungi</taxon>
        <taxon>Dikarya</taxon>
        <taxon>Ascomycota</taxon>
        <taxon>Pezizomycotina</taxon>
        <taxon>Eurotiomycetes</taxon>
        <taxon>Eurotiomycetidae</taxon>
        <taxon>Eurotiales</taxon>
        <taxon>Aspergillaceae</taxon>
        <taxon>Aspergillus</taxon>
        <taxon>Aspergillus subgen. Fumigati</taxon>
    </lineage>
</organism>
<keyword evidence="2" id="KW-1185">Reference proteome</keyword>
<accession>A0A2I1CMR1</accession>
<proteinExistence type="predicted"/>
<dbReference type="AlphaFoldDB" id="A0A2I1CMR1"/>
<dbReference type="VEuPathDB" id="FungiDB:P174DRAFT_32608"/>
<dbReference type="EMBL" id="MSZS01000001">
    <property type="protein sequence ID" value="PKX98885.1"/>
    <property type="molecule type" value="Genomic_DNA"/>
</dbReference>
<dbReference type="Proteomes" id="UP000234474">
    <property type="component" value="Unassembled WGS sequence"/>
</dbReference>